<reference evidence="1 2" key="1">
    <citation type="journal article" date="2020" name="bioRxiv">
        <title>Whole genome comparisons of ergot fungi reveals the divergence and evolution of species within the genus Claviceps are the result of varying mechanisms driving genome evolution and host range expansion.</title>
        <authorList>
            <person name="Wyka S.A."/>
            <person name="Mondo S.J."/>
            <person name="Liu M."/>
            <person name="Dettman J."/>
            <person name="Nalam V."/>
            <person name="Broders K.D."/>
        </authorList>
    </citation>
    <scope>NUCLEOTIDE SEQUENCE [LARGE SCALE GENOMIC DNA]</scope>
    <source>
        <strain evidence="1 2">Clav52</strain>
    </source>
</reference>
<comment type="caution">
    <text evidence="1">The sequence shown here is derived from an EMBL/GenBank/DDBJ whole genome shotgun (WGS) entry which is preliminary data.</text>
</comment>
<proteinExistence type="predicted"/>
<protein>
    <submittedName>
        <fullName evidence="1">Uncharacterized protein</fullName>
    </submittedName>
</protein>
<name>A0A9P7QDM7_9HYPO</name>
<evidence type="ECO:0000313" key="1">
    <source>
        <dbReference type="EMBL" id="KAG6287705.1"/>
    </source>
</evidence>
<evidence type="ECO:0000313" key="2">
    <source>
        <dbReference type="Proteomes" id="UP000707071"/>
    </source>
</evidence>
<dbReference type="EMBL" id="SRRH01000525">
    <property type="protein sequence ID" value="KAG6287705.1"/>
    <property type="molecule type" value="Genomic_DNA"/>
</dbReference>
<accession>A0A9P7QDM7</accession>
<dbReference type="Proteomes" id="UP000707071">
    <property type="component" value="Unassembled WGS sequence"/>
</dbReference>
<dbReference type="AlphaFoldDB" id="A0A9P7QDM7"/>
<gene>
    <name evidence="1" type="ORF">E4U09_005996</name>
</gene>
<organism evidence="1 2">
    <name type="scientific">Claviceps aff. purpurea</name>
    <dbReference type="NCBI Taxonomy" id="1967640"/>
    <lineage>
        <taxon>Eukaryota</taxon>
        <taxon>Fungi</taxon>
        <taxon>Dikarya</taxon>
        <taxon>Ascomycota</taxon>
        <taxon>Pezizomycotina</taxon>
        <taxon>Sordariomycetes</taxon>
        <taxon>Hypocreomycetidae</taxon>
        <taxon>Hypocreales</taxon>
        <taxon>Clavicipitaceae</taxon>
        <taxon>Claviceps</taxon>
    </lineage>
</organism>
<keyword evidence="2" id="KW-1185">Reference proteome</keyword>
<sequence length="128" mass="14568">MPSRVLSRLTTFKRMGAAPIPGPQRTVHIYVLTSHLTLPPRTDRKVILAKPYDTKQADRHLLSRSEFLVPCSISESELQKKHLPHHLSRPLPKLLYITSGQTLDLGLRVLSICICICICVTIHRRSRK</sequence>